<dbReference type="GO" id="GO:0005886">
    <property type="term" value="C:plasma membrane"/>
    <property type="evidence" value="ECO:0007669"/>
    <property type="project" value="UniProtKB-SubCell"/>
</dbReference>
<feature type="transmembrane region" description="Helical" evidence="7">
    <location>
        <begin position="100"/>
        <end position="121"/>
    </location>
</feature>
<evidence type="ECO:0000256" key="3">
    <source>
        <dbReference type="ARBA" id="ARBA00022475"/>
    </source>
</evidence>
<protein>
    <recommendedName>
        <fullName evidence="13">Mechanosensitive ion channel protein MscS</fullName>
    </recommendedName>
</protein>
<dbReference type="Gene3D" id="1.10.287.1260">
    <property type="match status" value="1"/>
</dbReference>
<evidence type="ECO:0000313" key="12">
    <source>
        <dbReference type="Proteomes" id="UP001302662"/>
    </source>
</evidence>
<dbReference type="EMBL" id="CP131062">
    <property type="protein sequence ID" value="WNY27999.1"/>
    <property type="molecule type" value="Genomic_DNA"/>
</dbReference>
<sequence>MSSFAVEDILQYINQDETALIGVFFVVLGILLFAVMRKIRKLLILKAKGTKTKWDDILLASFGKPATIIALLIPAYYGISHYILTPEGMEIYRETELNEVLFVIIAAWFVSALVQNIMEFYGRKFIHGTARGSKRDFAARFLGLLDLLSVYLIWFVAFLIILRIYHISLTPLLAGAGIAGIAIALAAQDMLGNFFGSAMIYLDRPFKVGDRVKIGEHVGDIMDIGNRSTRIRTLDNELMTIPNSTVSNSIITNYALPDIKIKVRFKYFVSYNSDIVKVKEILLEIAKEAAHNFDHILEDPEPEVFFLEFGEHRLDLMLIIWSNRFDRKWESKDYINTKVLQRFREENIEIPYPQRDIYIHECDNTAITRKPKSVWEGMDRDVEDE</sequence>
<dbReference type="SUPFAM" id="SSF82861">
    <property type="entry name" value="Mechanosensitive channel protein MscS (YggB), transmembrane region"/>
    <property type="match status" value="1"/>
</dbReference>
<dbReference type="InterPro" id="IPR011014">
    <property type="entry name" value="MscS_channel_TM-2"/>
</dbReference>
<dbReference type="PANTHER" id="PTHR30221:SF1">
    <property type="entry name" value="SMALL-CONDUCTANCE MECHANOSENSITIVE CHANNEL"/>
    <property type="match status" value="1"/>
</dbReference>
<feature type="transmembrane region" description="Helical" evidence="7">
    <location>
        <begin position="172"/>
        <end position="202"/>
    </location>
</feature>
<organism evidence="11 12">
    <name type="scientific">Methanimicrococcus stummii</name>
    <dbReference type="NCBI Taxonomy" id="3028294"/>
    <lineage>
        <taxon>Archaea</taxon>
        <taxon>Methanobacteriati</taxon>
        <taxon>Methanobacteriota</taxon>
        <taxon>Stenosarchaea group</taxon>
        <taxon>Methanomicrobia</taxon>
        <taxon>Methanosarcinales</taxon>
        <taxon>Methanosarcinaceae</taxon>
        <taxon>Methanimicrococcus</taxon>
    </lineage>
</organism>
<feature type="domain" description="Mechanosensitive ion channel MscS" evidence="8">
    <location>
        <begin position="189"/>
        <end position="254"/>
    </location>
</feature>
<comment type="similarity">
    <text evidence="2">Belongs to the MscS (TC 1.A.23) family.</text>
</comment>
<gene>
    <name evidence="11" type="ORF">MmiEs2_01790</name>
</gene>
<dbReference type="Gene3D" id="2.30.30.60">
    <property type="match status" value="1"/>
</dbReference>
<keyword evidence="6 7" id="KW-0472">Membrane</keyword>
<keyword evidence="12" id="KW-1185">Reference proteome</keyword>
<dbReference type="GO" id="GO:0008381">
    <property type="term" value="F:mechanosensitive monoatomic ion channel activity"/>
    <property type="evidence" value="ECO:0007669"/>
    <property type="project" value="InterPro"/>
</dbReference>
<evidence type="ECO:0000313" key="11">
    <source>
        <dbReference type="EMBL" id="WNY27999.1"/>
    </source>
</evidence>
<evidence type="ECO:0000259" key="9">
    <source>
        <dbReference type="Pfam" id="PF21082"/>
    </source>
</evidence>
<dbReference type="GeneID" id="85196632"/>
<feature type="transmembrane region" description="Helical" evidence="7">
    <location>
        <begin position="18"/>
        <end position="36"/>
    </location>
</feature>
<evidence type="ECO:0000256" key="2">
    <source>
        <dbReference type="ARBA" id="ARBA00008017"/>
    </source>
</evidence>
<proteinExistence type="inferred from homology"/>
<feature type="transmembrane region" description="Helical" evidence="7">
    <location>
        <begin position="57"/>
        <end position="80"/>
    </location>
</feature>
<dbReference type="SUPFAM" id="SSF50182">
    <property type="entry name" value="Sm-like ribonucleoproteins"/>
    <property type="match status" value="1"/>
</dbReference>
<accession>A0AA96V789</accession>
<evidence type="ECO:0000256" key="1">
    <source>
        <dbReference type="ARBA" id="ARBA00004651"/>
    </source>
</evidence>
<keyword evidence="5 7" id="KW-1133">Transmembrane helix</keyword>
<dbReference type="InterPro" id="IPR011066">
    <property type="entry name" value="MscS_channel_C_sf"/>
</dbReference>
<dbReference type="Proteomes" id="UP001302662">
    <property type="component" value="Chromosome"/>
</dbReference>
<keyword evidence="4 7" id="KW-0812">Transmembrane</keyword>
<dbReference type="Pfam" id="PF21082">
    <property type="entry name" value="MS_channel_3rd"/>
    <property type="match status" value="1"/>
</dbReference>
<dbReference type="InterPro" id="IPR006685">
    <property type="entry name" value="MscS_channel_2nd"/>
</dbReference>
<dbReference type="InterPro" id="IPR023408">
    <property type="entry name" value="MscS_beta-dom_sf"/>
</dbReference>
<name>A0AA96V789_9EURY</name>
<dbReference type="InterPro" id="IPR045275">
    <property type="entry name" value="MscS_archaea/bacteria_type"/>
</dbReference>
<reference evidence="11 12" key="1">
    <citation type="submission" date="2023-07" db="EMBL/GenBank/DDBJ databases">
        <title>Closed genome sequence of Methanimicrococcus sp. Es2.</title>
        <authorList>
            <person name="Protasov E."/>
            <person name="Platt K."/>
            <person name="Reeh H."/>
            <person name="Poehlein A."/>
            <person name="Daniel R."/>
            <person name="Brune A."/>
        </authorList>
    </citation>
    <scope>NUCLEOTIDE SEQUENCE [LARGE SCALE GENOMIC DNA]</scope>
    <source>
        <strain evidence="11 12">Es2</strain>
    </source>
</reference>
<dbReference type="AlphaFoldDB" id="A0AA96V789"/>
<dbReference type="RefSeq" id="WP_316559565.1">
    <property type="nucleotide sequence ID" value="NZ_CP131062.1"/>
</dbReference>
<dbReference type="PANTHER" id="PTHR30221">
    <property type="entry name" value="SMALL-CONDUCTANCE MECHANOSENSITIVE CHANNEL"/>
    <property type="match status" value="1"/>
</dbReference>
<evidence type="ECO:0000256" key="5">
    <source>
        <dbReference type="ARBA" id="ARBA00022989"/>
    </source>
</evidence>
<feature type="transmembrane region" description="Helical" evidence="7">
    <location>
        <begin position="141"/>
        <end position="166"/>
    </location>
</feature>
<dbReference type="InterPro" id="IPR010920">
    <property type="entry name" value="LSM_dom_sf"/>
</dbReference>
<keyword evidence="3" id="KW-1003">Cell membrane</keyword>
<dbReference type="InterPro" id="IPR049142">
    <property type="entry name" value="MS_channel_1st"/>
</dbReference>
<evidence type="ECO:0000256" key="6">
    <source>
        <dbReference type="ARBA" id="ARBA00023136"/>
    </source>
</evidence>
<dbReference type="InterPro" id="IPR049278">
    <property type="entry name" value="MS_channel_C"/>
</dbReference>
<dbReference type="Gene3D" id="3.30.70.100">
    <property type="match status" value="1"/>
</dbReference>
<feature type="domain" description="Mechanosensitive ion channel MscS C-terminal" evidence="9">
    <location>
        <begin position="265"/>
        <end position="350"/>
    </location>
</feature>
<comment type="subcellular location">
    <subcellularLocation>
        <location evidence="1">Cell membrane</location>
        <topology evidence="1">Multi-pass membrane protein</topology>
    </subcellularLocation>
</comment>
<evidence type="ECO:0008006" key="13">
    <source>
        <dbReference type="Google" id="ProtNLM"/>
    </source>
</evidence>
<dbReference type="Pfam" id="PF00924">
    <property type="entry name" value="MS_channel_2nd"/>
    <property type="match status" value="1"/>
</dbReference>
<dbReference type="Pfam" id="PF21088">
    <property type="entry name" value="MS_channel_1st"/>
    <property type="match status" value="1"/>
</dbReference>
<evidence type="ECO:0000256" key="7">
    <source>
        <dbReference type="SAM" id="Phobius"/>
    </source>
</evidence>
<evidence type="ECO:0000259" key="10">
    <source>
        <dbReference type="Pfam" id="PF21088"/>
    </source>
</evidence>
<evidence type="ECO:0000259" key="8">
    <source>
        <dbReference type="Pfam" id="PF00924"/>
    </source>
</evidence>
<evidence type="ECO:0000256" key="4">
    <source>
        <dbReference type="ARBA" id="ARBA00022692"/>
    </source>
</evidence>
<dbReference type="SUPFAM" id="SSF82689">
    <property type="entry name" value="Mechanosensitive channel protein MscS (YggB), C-terminal domain"/>
    <property type="match status" value="1"/>
</dbReference>
<dbReference type="KEGG" id="mees:MmiEs2_01790"/>
<feature type="domain" description="Mechanosensitive ion channel transmembrane helices 2/3" evidence="10">
    <location>
        <begin position="149"/>
        <end position="188"/>
    </location>
</feature>